<accession>A0A5D2U5R6</accession>
<evidence type="ECO:0000313" key="1">
    <source>
        <dbReference type="EMBL" id="TYI72238.1"/>
    </source>
</evidence>
<sequence>MNLDELFEQKGELLKLLLRNLRREIWLCFHKDQLCNEIVLQFKDFEPASVHKGEAEEVV</sequence>
<evidence type="ECO:0000313" key="2">
    <source>
        <dbReference type="Proteomes" id="UP000323597"/>
    </source>
</evidence>
<dbReference type="AlphaFoldDB" id="A0A5D2U5R6"/>
<keyword evidence="2" id="KW-1185">Reference proteome</keyword>
<organism evidence="1 2">
    <name type="scientific">Gossypium mustelinum</name>
    <name type="common">Cotton</name>
    <name type="synonym">Gossypium caicoense</name>
    <dbReference type="NCBI Taxonomy" id="34275"/>
    <lineage>
        <taxon>Eukaryota</taxon>
        <taxon>Viridiplantae</taxon>
        <taxon>Streptophyta</taxon>
        <taxon>Embryophyta</taxon>
        <taxon>Tracheophyta</taxon>
        <taxon>Spermatophyta</taxon>
        <taxon>Magnoliopsida</taxon>
        <taxon>eudicotyledons</taxon>
        <taxon>Gunneridae</taxon>
        <taxon>Pentapetalae</taxon>
        <taxon>rosids</taxon>
        <taxon>malvids</taxon>
        <taxon>Malvales</taxon>
        <taxon>Malvaceae</taxon>
        <taxon>Malvoideae</taxon>
        <taxon>Gossypium</taxon>
    </lineage>
</organism>
<dbReference type="Proteomes" id="UP000323597">
    <property type="component" value="Chromosome D07"/>
</dbReference>
<protein>
    <submittedName>
        <fullName evidence="1">Uncharacterized protein</fullName>
    </submittedName>
</protein>
<name>A0A5D2U5R6_GOSMU</name>
<gene>
    <name evidence="1" type="ORF">E1A91_D07G047000v1</name>
</gene>
<dbReference type="EMBL" id="CM017655">
    <property type="protein sequence ID" value="TYI72238.1"/>
    <property type="molecule type" value="Genomic_DNA"/>
</dbReference>
<proteinExistence type="predicted"/>
<reference evidence="1 2" key="1">
    <citation type="submission" date="2019-07" db="EMBL/GenBank/DDBJ databases">
        <title>WGS assembly of Gossypium mustelinum.</title>
        <authorList>
            <person name="Chen Z.J."/>
            <person name="Sreedasyam A."/>
            <person name="Ando A."/>
            <person name="Song Q."/>
            <person name="De L."/>
            <person name="Hulse-Kemp A."/>
            <person name="Ding M."/>
            <person name="Ye W."/>
            <person name="Kirkbride R."/>
            <person name="Jenkins J."/>
            <person name="Plott C."/>
            <person name="Lovell J."/>
            <person name="Lin Y.-M."/>
            <person name="Vaughn R."/>
            <person name="Liu B."/>
            <person name="Li W."/>
            <person name="Simpson S."/>
            <person name="Scheffler B."/>
            <person name="Saski C."/>
            <person name="Grover C."/>
            <person name="Hu G."/>
            <person name="Conover J."/>
            <person name="Carlson J."/>
            <person name="Shu S."/>
            <person name="Boston L."/>
            <person name="Williams M."/>
            <person name="Peterson D."/>
            <person name="Mcgee K."/>
            <person name="Jones D."/>
            <person name="Wendel J."/>
            <person name="Stelly D."/>
            <person name="Grimwood J."/>
            <person name="Schmutz J."/>
        </authorList>
    </citation>
    <scope>NUCLEOTIDE SEQUENCE [LARGE SCALE GENOMIC DNA]</scope>
    <source>
        <strain evidence="1">1408120.09</strain>
    </source>
</reference>